<evidence type="ECO:0000313" key="3">
    <source>
        <dbReference type="Proteomes" id="UP001189429"/>
    </source>
</evidence>
<keyword evidence="3" id="KW-1185">Reference proteome</keyword>
<protein>
    <submittedName>
        <fullName evidence="2">Uncharacterized protein</fullName>
    </submittedName>
</protein>
<proteinExistence type="predicted"/>
<dbReference type="Proteomes" id="UP001189429">
    <property type="component" value="Unassembled WGS sequence"/>
</dbReference>
<evidence type="ECO:0000256" key="1">
    <source>
        <dbReference type="SAM" id="MobiDB-lite"/>
    </source>
</evidence>
<feature type="compositionally biased region" description="Low complexity" evidence="1">
    <location>
        <begin position="38"/>
        <end position="56"/>
    </location>
</feature>
<feature type="non-terminal residue" evidence="2">
    <location>
        <position position="1"/>
    </location>
</feature>
<accession>A0ABN9Y2Y4</accession>
<sequence length="56" mass="6115">HQTWRLLVPLPSWRSAIGSATLCSITTARGRTRRRWRAAPSGRVSRVSASASVPSV</sequence>
<evidence type="ECO:0000313" key="2">
    <source>
        <dbReference type="EMBL" id="CAK0905218.1"/>
    </source>
</evidence>
<feature type="region of interest" description="Disordered" evidence="1">
    <location>
        <begin position="33"/>
        <end position="56"/>
    </location>
</feature>
<name>A0ABN9Y2Y4_9DINO</name>
<gene>
    <name evidence="2" type="ORF">PCOR1329_LOCUS80973</name>
</gene>
<comment type="caution">
    <text evidence="2">The sequence shown here is derived from an EMBL/GenBank/DDBJ whole genome shotgun (WGS) entry which is preliminary data.</text>
</comment>
<reference evidence="2" key="1">
    <citation type="submission" date="2023-10" db="EMBL/GenBank/DDBJ databases">
        <authorList>
            <person name="Chen Y."/>
            <person name="Shah S."/>
            <person name="Dougan E. K."/>
            <person name="Thang M."/>
            <person name="Chan C."/>
        </authorList>
    </citation>
    <scope>NUCLEOTIDE SEQUENCE [LARGE SCALE GENOMIC DNA]</scope>
</reference>
<organism evidence="2 3">
    <name type="scientific">Prorocentrum cordatum</name>
    <dbReference type="NCBI Taxonomy" id="2364126"/>
    <lineage>
        <taxon>Eukaryota</taxon>
        <taxon>Sar</taxon>
        <taxon>Alveolata</taxon>
        <taxon>Dinophyceae</taxon>
        <taxon>Prorocentrales</taxon>
        <taxon>Prorocentraceae</taxon>
        <taxon>Prorocentrum</taxon>
    </lineage>
</organism>
<dbReference type="EMBL" id="CAUYUJ010021515">
    <property type="protein sequence ID" value="CAK0905218.1"/>
    <property type="molecule type" value="Genomic_DNA"/>
</dbReference>